<dbReference type="PROSITE" id="PS50112">
    <property type="entry name" value="PAS"/>
    <property type="match status" value="1"/>
</dbReference>
<dbReference type="InterPro" id="IPR050736">
    <property type="entry name" value="Sensor_HK_Regulatory"/>
</dbReference>
<keyword evidence="5 9" id="KW-0418">Kinase</keyword>
<evidence type="ECO:0000256" key="4">
    <source>
        <dbReference type="ARBA" id="ARBA00022679"/>
    </source>
</evidence>
<dbReference type="InterPro" id="IPR003661">
    <property type="entry name" value="HisK_dim/P_dom"/>
</dbReference>
<dbReference type="SMART" id="SM00091">
    <property type="entry name" value="PAS"/>
    <property type="match status" value="1"/>
</dbReference>
<evidence type="ECO:0000256" key="2">
    <source>
        <dbReference type="ARBA" id="ARBA00012438"/>
    </source>
</evidence>
<dbReference type="CDD" id="cd00082">
    <property type="entry name" value="HisKA"/>
    <property type="match status" value="1"/>
</dbReference>
<dbReference type="Gene3D" id="3.30.565.10">
    <property type="entry name" value="Histidine kinase-like ATPase, C-terminal domain"/>
    <property type="match status" value="1"/>
</dbReference>
<dbReference type="Gene3D" id="3.30.450.20">
    <property type="entry name" value="PAS domain"/>
    <property type="match status" value="1"/>
</dbReference>
<reference evidence="9 10" key="1">
    <citation type="submission" date="2020-08" db="EMBL/GenBank/DDBJ databases">
        <authorList>
            <person name="Liu C."/>
            <person name="Sun Q."/>
        </authorList>
    </citation>
    <scope>NUCLEOTIDE SEQUENCE [LARGE SCALE GENOMIC DNA]</scope>
    <source>
        <strain evidence="9 10">NSJ-18</strain>
    </source>
</reference>
<evidence type="ECO:0000256" key="1">
    <source>
        <dbReference type="ARBA" id="ARBA00000085"/>
    </source>
</evidence>
<dbReference type="InterPro" id="IPR036097">
    <property type="entry name" value="HisK_dim/P_sf"/>
</dbReference>
<evidence type="ECO:0000256" key="6">
    <source>
        <dbReference type="ARBA" id="ARBA00023012"/>
    </source>
</evidence>
<evidence type="ECO:0000313" key="9">
    <source>
        <dbReference type="EMBL" id="MBC5995322.1"/>
    </source>
</evidence>
<dbReference type="SUPFAM" id="SSF55874">
    <property type="entry name" value="ATPase domain of HSP90 chaperone/DNA topoisomerase II/histidine kinase"/>
    <property type="match status" value="1"/>
</dbReference>
<dbReference type="PRINTS" id="PR00344">
    <property type="entry name" value="BCTRLSENSOR"/>
</dbReference>
<dbReference type="Proteomes" id="UP000609849">
    <property type="component" value="Unassembled WGS sequence"/>
</dbReference>
<sequence length="558" mass="64486">MKEFLNILNDYIVVLDKNFHFKFCNESFLKEVGIEKNNIQKFRLDSSSEEEIVINLKDNNMYTTILRVFIDKKYLKLYSKLIKHVQDKEVIYYVYVYKIEKSNFEICQGKANDRIENELNNQQYCIELLEDIKLKLKSDVAIEDIFKNIDIENLINELINIIYNCELVQKDIKLFLDLSTDFIGTLDKEGNLVMVDDSCSKIIGWEPNELISNNILNIIHDRYKESFKECLNKITTEVTTIENRVKCKDGRYKWLRWNIKNVIEVGLVAVAVRDVSVEKKEEKRIIKLKQEIESENLKNQFFANLSHEFRTPLNIILGTIQLLDMNINKGNIYTANKVDIDNYSKLIKQNSYRLLRMVNNLIDMSKIDAGYYKLELNSYNIVNVVEDISLSVAEYAKGKNINLIFDTDCEELVITCDSDKIERILLNLLSNSIKNTDSGGTIYVNVNTGIDKVNISVEDNGHGIPDSKLSNIFNRFEQVDDLLIRSYEGSGIGLSLVKSLVDMHGGDISVKSKVGIGTIFDFSIPNNLVNSCEIRERNNKLNSNKIEKCDIEFSDIYK</sequence>
<dbReference type="Pfam" id="PF00512">
    <property type="entry name" value="HisKA"/>
    <property type="match status" value="1"/>
</dbReference>
<dbReference type="PANTHER" id="PTHR43711:SF26">
    <property type="entry name" value="SENSOR HISTIDINE KINASE RCSC"/>
    <property type="match status" value="1"/>
</dbReference>
<dbReference type="SMART" id="SM00387">
    <property type="entry name" value="HATPase_c"/>
    <property type="match status" value="1"/>
</dbReference>
<evidence type="ECO:0000259" key="8">
    <source>
        <dbReference type="PROSITE" id="PS50112"/>
    </source>
</evidence>
<dbReference type="InterPro" id="IPR005467">
    <property type="entry name" value="His_kinase_dom"/>
</dbReference>
<dbReference type="GO" id="GO:0016301">
    <property type="term" value="F:kinase activity"/>
    <property type="evidence" value="ECO:0007669"/>
    <property type="project" value="UniProtKB-KW"/>
</dbReference>
<keyword evidence="6" id="KW-0902">Two-component regulatory system</keyword>
<feature type="domain" description="Histidine kinase" evidence="7">
    <location>
        <begin position="304"/>
        <end position="528"/>
    </location>
</feature>
<dbReference type="Pfam" id="PF08447">
    <property type="entry name" value="PAS_3"/>
    <property type="match status" value="1"/>
</dbReference>
<dbReference type="PANTHER" id="PTHR43711">
    <property type="entry name" value="TWO-COMPONENT HISTIDINE KINASE"/>
    <property type="match status" value="1"/>
</dbReference>
<dbReference type="PROSITE" id="PS50109">
    <property type="entry name" value="HIS_KIN"/>
    <property type="match status" value="1"/>
</dbReference>
<dbReference type="InterPro" id="IPR000014">
    <property type="entry name" value="PAS"/>
</dbReference>
<dbReference type="InterPro" id="IPR013655">
    <property type="entry name" value="PAS_fold_3"/>
</dbReference>
<dbReference type="CDD" id="cd00130">
    <property type="entry name" value="PAS"/>
    <property type="match status" value="1"/>
</dbReference>
<keyword evidence="3" id="KW-0597">Phosphoprotein</keyword>
<dbReference type="SUPFAM" id="SSF47384">
    <property type="entry name" value="Homodimeric domain of signal transducing histidine kinase"/>
    <property type="match status" value="1"/>
</dbReference>
<comment type="caution">
    <text evidence="9">The sequence shown here is derived from an EMBL/GenBank/DDBJ whole genome shotgun (WGS) entry which is preliminary data.</text>
</comment>
<dbReference type="InterPro" id="IPR036890">
    <property type="entry name" value="HATPase_C_sf"/>
</dbReference>
<dbReference type="InterPro" id="IPR035965">
    <property type="entry name" value="PAS-like_dom_sf"/>
</dbReference>
<evidence type="ECO:0000256" key="3">
    <source>
        <dbReference type="ARBA" id="ARBA00022553"/>
    </source>
</evidence>
<dbReference type="EC" id="2.7.13.3" evidence="2"/>
<dbReference type="RefSeq" id="WP_153971469.1">
    <property type="nucleotide sequence ID" value="NZ_JACRWE010000001.1"/>
</dbReference>
<dbReference type="InterPro" id="IPR003594">
    <property type="entry name" value="HATPase_dom"/>
</dbReference>
<keyword evidence="4" id="KW-0808">Transferase</keyword>
<dbReference type="Gene3D" id="1.10.287.130">
    <property type="match status" value="1"/>
</dbReference>
<feature type="domain" description="PAS" evidence="8">
    <location>
        <begin position="168"/>
        <end position="238"/>
    </location>
</feature>
<proteinExistence type="predicted"/>
<organism evidence="9 10">
    <name type="scientific">Romboutsia faecis</name>
    <dbReference type="NCBI Taxonomy" id="2764597"/>
    <lineage>
        <taxon>Bacteria</taxon>
        <taxon>Bacillati</taxon>
        <taxon>Bacillota</taxon>
        <taxon>Clostridia</taxon>
        <taxon>Peptostreptococcales</taxon>
        <taxon>Peptostreptococcaceae</taxon>
        <taxon>Romboutsia</taxon>
    </lineage>
</organism>
<evidence type="ECO:0000259" key="7">
    <source>
        <dbReference type="PROSITE" id="PS50109"/>
    </source>
</evidence>
<evidence type="ECO:0000313" key="10">
    <source>
        <dbReference type="Proteomes" id="UP000609849"/>
    </source>
</evidence>
<protein>
    <recommendedName>
        <fullName evidence="2">histidine kinase</fullName>
        <ecNumber evidence="2">2.7.13.3</ecNumber>
    </recommendedName>
</protein>
<evidence type="ECO:0000256" key="5">
    <source>
        <dbReference type="ARBA" id="ARBA00022777"/>
    </source>
</evidence>
<comment type="catalytic activity">
    <reaction evidence="1">
        <text>ATP + protein L-histidine = ADP + protein N-phospho-L-histidine.</text>
        <dbReference type="EC" id="2.7.13.3"/>
    </reaction>
</comment>
<keyword evidence="10" id="KW-1185">Reference proteome</keyword>
<accession>A0ABR7JK68</accession>
<name>A0ABR7JK68_9FIRM</name>
<dbReference type="Pfam" id="PF02518">
    <property type="entry name" value="HATPase_c"/>
    <property type="match status" value="1"/>
</dbReference>
<dbReference type="InterPro" id="IPR004358">
    <property type="entry name" value="Sig_transdc_His_kin-like_C"/>
</dbReference>
<dbReference type="SMART" id="SM00388">
    <property type="entry name" value="HisKA"/>
    <property type="match status" value="1"/>
</dbReference>
<gene>
    <name evidence="9" type="ORF">H8923_00995</name>
</gene>
<dbReference type="SUPFAM" id="SSF55785">
    <property type="entry name" value="PYP-like sensor domain (PAS domain)"/>
    <property type="match status" value="1"/>
</dbReference>
<dbReference type="EMBL" id="JACRWE010000001">
    <property type="protein sequence ID" value="MBC5995322.1"/>
    <property type="molecule type" value="Genomic_DNA"/>
</dbReference>
<dbReference type="NCBIfam" id="TIGR00229">
    <property type="entry name" value="sensory_box"/>
    <property type="match status" value="1"/>
</dbReference>